<name>A0A4R7HZQ8_9ACTN</name>
<evidence type="ECO:0000313" key="2">
    <source>
        <dbReference type="Proteomes" id="UP000294558"/>
    </source>
</evidence>
<gene>
    <name evidence="1" type="ORF">BDK89_1334</name>
</gene>
<dbReference type="Proteomes" id="UP000294558">
    <property type="component" value="Unassembled WGS sequence"/>
</dbReference>
<sequence length="55" mass="6244">MSCDDQDHVDFLCAAADKIDGWAETAELMGDDQQAVKLREKARLARERAMQFLDD</sequence>
<reference evidence="1 2" key="1">
    <citation type="submission" date="2019-03" db="EMBL/GenBank/DDBJ databases">
        <title>Sequencing the genomes of 1000 actinobacteria strains.</title>
        <authorList>
            <person name="Klenk H.-P."/>
        </authorList>
    </citation>
    <scope>NUCLEOTIDE SEQUENCE [LARGE SCALE GENOMIC DNA]</scope>
    <source>
        <strain evidence="1 2">DSM 18936</strain>
    </source>
</reference>
<dbReference type="AlphaFoldDB" id="A0A4R7HZQ8"/>
<proteinExistence type="predicted"/>
<dbReference type="RefSeq" id="WP_166657424.1">
    <property type="nucleotide sequence ID" value="NZ_JAVJPS010000026.1"/>
</dbReference>
<accession>A0A4R7HZQ8</accession>
<dbReference type="EMBL" id="SOAU01000001">
    <property type="protein sequence ID" value="TDT15756.1"/>
    <property type="molecule type" value="Genomic_DNA"/>
</dbReference>
<comment type="caution">
    <text evidence="1">The sequence shown here is derived from an EMBL/GenBank/DDBJ whole genome shotgun (WGS) entry which is preliminary data.</text>
</comment>
<keyword evidence="2" id="KW-1185">Reference proteome</keyword>
<organism evidence="1 2">
    <name type="scientific">Ilumatobacter fluminis</name>
    <dbReference type="NCBI Taxonomy" id="467091"/>
    <lineage>
        <taxon>Bacteria</taxon>
        <taxon>Bacillati</taxon>
        <taxon>Actinomycetota</taxon>
        <taxon>Acidimicrobiia</taxon>
        <taxon>Acidimicrobiales</taxon>
        <taxon>Ilumatobacteraceae</taxon>
        <taxon>Ilumatobacter</taxon>
    </lineage>
</organism>
<protein>
    <submittedName>
        <fullName evidence="1">Uncharacterized protein</fullName>
    </submittedName>
</protein>
<evidence type="ECO:0000313" key="1">
    <source>
        <dbReference type="EMBL" id="TDT15756.1"/>
    </source>
</evidence>